<dbReference type="OrthoDB" id="640822at2"/>
<dbReference type="RefSeq" id="WP_081148242.1">
    <property type="nucleotide sequence ID" value="NZ_LVYD01000048.1"/>
</dbReference>
<sequence length="497" mass="57903">MNIERPLMPGFLKRAEQKLLLNNPGIWSTRIQLVLYYGILFILTLAALCFLEPKDVRANSTTEYWIGFVSIISVIGLIVWLIYLLRFNVFKKYGNIKPMHGLVSFILYFIATGIIILFAFVHPVVESIRANIAYGDEEIVRDVNDINFKLGQLEYSLYKTAWRYDTIVLKKSENEISEDALRYSDYNDLDTAKEKPLFFRLDSAGFYRTMSMTDSLIKMNDTMYLMYNTPPFDFVSGYSADDNTKTKVLTAFELFHKIHRHPPAPAAREKISKELNVLLHKYRYSEKLDWGAADVERPGPFARIYDKYQLEPVNSSISNVVVKKYRWEGRWLTEGVRIFYYLTLGITLLIFIFRHSTVRAFFLSLLTGVLLVIFSALLFSFSHFDEIAVYAMFVIYVFLFFIFSLAAWANKKRFAITGIGINLFVFIITILPIVIVGWCRAIARNRHYKQVDTPFDPKGIWDHYFLYAEIGGSLLLLVLLATYIHKVYRRWYSLPEN</sequence>
<gene>
    <name evidence="2" type="ORF">A3860_26375</name>
</gene>
<keyword evidence="1" id="KW-1133">Transmembrane helix</keyword>
<feature type="transmembrane region" description="Helical" evidence="1">
    <location>
        <begin position="387"/>
        <end position="409"/>
    </location>
</feature>
<feature type="transmembrane region" description="Helical" evidence="1">
    <location>
        <begin position="34"/>
        <end position="53"/>
    </location>
</feature>
<name>A0A1V9FWV0_9BACT</name>
<accession>A0A1V9FWV0</accession>
<dbReference type="Proteomes" id="UP000192796">
    <property type="component" value="Unassembled WGS sequence"/>
</dbReference>
<proteinExistence type="predicted"/>
<organism evidence="2 3">
    <name type="scientific">Niastella vici</name>
    <dbReference type="NCBI Taxonomy" id="1703345"/>
    <lineage>
        <taxon>Bacteria</taxon>
        <taxon>Pseudomonadati</taxon>
        <taxon>Bacteroidota</taxon>
        <taxon>Chitinophagia</taxon>
        <taxon>Chitinophagales</taxon>
        <taxon>Chitinophagaceae</taxon>
        <taxon>Niastella</taxon>
    </lineage>
</organism>
<evidence type="ECO:0000313" key="3">
    <source>
        <dbReference type="Proteomes" id="UP000192796"/>
    </source>
</evidence>
<evidence type="ECO:0000256" key="1">
    <source>
        <dbReference type="SAM" id="Phobius"/>
    </source>
</evidence>
<comment type="caution">
    <text evidence="2">The sequence shown here is derived from an EMBL/GenBank/DDBJ whole genome shotgun (WGS) entry which is preliminary data.</text>
</comment>
<feature type="transmembrane region" description="Helical" evidence="1">
    <location>
        <begin position="65"/>
        <end position="85"/>
    </location>
</feature>
<reference evidence="2 3" key="1">
    <citation type="submission" date="2016-03" db="EMBL/GenBank/DDBJ databases">
        <title>Niastella vici sp. nov., isolated from farmland soil.</title>
        <authorList>
            <person name="Chen L."/>
            <person name="Wang D."/>
            <person name="Yang S."/>
            <person name="Wang G."/>
        </authorList>
    </citation>
    <scope>NUCLEOTIDE SEQUENCE [LARGE SCALE GENOMIC DNA]</scope>
    <source>
        <strain evidence="2 3">DJ57</strain>
    </source>
</reference>
<feature type="transmembrane region" description="Helical" evidence="1">
    <location>
        <begin position="105"/>
        <end position="125"/>
    </location>
</feature>
<feature type="transmembrane region" description="Helical" evidence="1">
    <location>
        <begin position="463"/>
        <end position="484"/>
    </location>
</feature>
<feature type="transmembrane region" description="Helical" evidence="1">
    <location>
        <begin position="360"/>
        <end position="381"/>
    </location>
</feature>
<feature type="transmembrane region" description="Helical" evidence="1">
    <location>
        <begin position="338"/>
        <end position="353"/>
    </location>
</feature>
<evidence type="ECO:0000313" key="2">
    <source>
        <dbReference type="EMBL" id="OQP62841.1"/>
    </source>
</evidence>
<keyword evidence="1" id="KW-0812">Transmembrane</keyword>
<protein>
    <submittedName>
        <fullName evidence="2">Uncharacterized protein</fullName>
    </submittedName>
</protein>
<keyword evidence="1" id="KW-0472">Membrane</keyword>
<dbReference type="AlphaFoldDB" id="A0A1V9FWV0"/>
<dbReference type="EMBL" id="LVYD01000048">
    <property type="protein sequence ID" value="OQP62841.1"/>
    <property type="molecule type" value="Genomic_DNA"/>
</dbReference>
<dbReference type="STRING" id="1703345.A3860_26375"/>
<feature type="transmembrane region" description="Helical" evidence="1">
    <location>
        <begin position="421"/>
        <end position="443"/>
    </location>
</feature>
<keyword evidence="3" id="KW-1185">Reference proteome</keyword>